<keyword evidence="7 17" id="KW-0378">Hydrolase</keyword>
<proteinExistence type="inferred from homology"/>
<organism evidence="18 19">
    <name type="scientific">Eshraghiella crossota CAG:259</name>
    <dbReference type="NCBI Taxonomy" id="1263062"/>
    <lineage>
        <taxon>Bacteria</taxon>
        <taxon>Bacillati</taxon>
        <taxon>Bacillota</taxon>
        <taxon>Clostridia</taxon>
        <taxon>Lachnospirales</taxon>
        <taxon>Lachnospiraceae</taxon>
        <taxon>Eshraghiella</taxon>
    </lineage>
</organism>
<comment type="caution">
    <text evidence="18">The sequence shown here is derived from an EMBL/GenBank/DDBJ whole genome shotgun (WGS) entry which is preliminary data.</text>
</comment>
<evidence type="ECO:0000313" key="19">
    <source>
        <dbReference type="Proteomes" id="UP000018300"/>
    </source>
</evidence>
<keyword evidence="6 17" id="KW-0812">Transmembrane</keyword>
<evidence type="ECO:0000256" key="3">
    <source>
        <dbReference type="ARBA" id="ARBA00012374"/>
    </source>
</evidence>
<evidence type="ECO:0000256" key="17">
    <source>
        <dbReference type="HAMAP-Rule" id="MF_01006"/>
    </source>
</evidence>
<keyword evidence="10 17" id="KW-1133">Transmembrane helix</keyword>
<evidence type="ECO:0000256" key="14">
    <source>
        <dbReference type="ARBA" id="ARBA00032707"/>
    </source>
</evidence>
<dbReference type="HAMAP" id="MF_01006">
    <property type="entry name" value="Undec_diphosphatase"/>
    <property type="match status" value="1"/>
</dbReference>
<sequence length="291" mass="31908">MNILKSILLGLVQGLTEFLPVSSSGHLAIFGKILGTNLDSEIYFNVLLHLGTLIAIIIVFHEDIWHMIQEFFQMLLIIFANFIVFIKRRRGDTKYTYFKVVNSNYKKLVLMIIISTIPTGLIGLLGRNFTELATNTLWFVGICLMITSGILMLADKKSDNTMKINKAKYSDAYFIGVAQGVATLPGISRSGATIATGMMLGFNKQLAIKYSFLMSIPAVLGAVIVELAGNKNVVFGSADLPGYVLGTITAAVSGYFAIKFMLRLIKNKSYKGFSIYCIIAGVAGIILSFIK</sequence>
<dbReference type="Pfam" id="PF02673">
    <property type="entry name" value="BacA"/>
    <property type="match status" value="1"/>
</dbReference>
<feature type="transmembrane region" description="Helical" evidence="17">
    <location>
        <begin position="42"/>
        <end position="61"/>
    </location>
</feature>
<reference evidence="18" key="1">
    <citation type="submission" date="2012-11" db="EMBL/GenBank/DDBJ databases">
        <title>Dependencies among metagenomic species, viruses, plasmids and units of genetic variation.</title>
        <authorList>
            <person name="Nielsen H.B."/>
            <person name="Almeida M."/>
            <person name="Juncker A.S."/>
            <person name="Rasmussen S."/>
            <person name="Li J."/>
            <person name="Sunagawa S."/>
            <person name="Plichta D."/>
            <person name="Gautier L."/>
            <person name="Le Chatelier E."/>
            <person name="Peletier E."/>
            <person name="Bonde I."/>
            <person name="Nielsen T."/>
            <person name="Manichanh C."/>
            <person name="Arumugam M."/>
            <person name="Batto J."/>
            <person name="Santos M.B.Q.D."/>
            <person name="Blom N."/>
            <person name="Borruel N."/>
            <person name="Burgdorf K.S."/>
            <person name="Boumezbeur F."/>
            <person name="Casellas F."/>
            <person name="Dore J."/>
            <person name="Guarner F."/>
            <person name="Hansen T."/>
            <person name="Hildebrand F."/>
            <person name="Kaas R.S."/>
            <person name="Kennedy S."/>
            <person name="Kristiansen K."/>
            <person name="Kultima J.R."/>
            <person name="Leonard P."/>
            <person name="Levenez F."/>
            <person name="Lund O."/>
            <person name="Moumen B."/>
            <person name="Le Paslier D."/>
            <person name="Pons N."/>
            <person name="Pedersen O."/>
            <person name="Prifti E."/>
            <person name="Qin J."/>
            <person name="Raes J."/>
            <person name="Tap J."/>
            <person name="Tims S."/>
            <person name="Ussery D.W."/>
            <person name="Yamada T."/>
            <person name="MetaHit consortium"/>
            <person name="Renault P."/>
            <person name="Sicheritz-Ponten T."/>
            <person name="Bork P."/>
            <person name="Wang J."/>
            <person name="Brunak S."/>
            <person name="Ehrlich S.D."/>
        </authorList>
    </citation>
    <scope>NUCLEOTIDE SEQUENCE [LARGE SCALE GENOMIC DNA]</scope>
</reference>
<keyword evidence="5 17" id="KW-1003">Cell membrane</keyword>
<dbReference type="AlphaFoldDB" id="R5LE97"/>
<feature type="transmembrane region" description="Helical" evidence="17">
    <location>
        <begin position="240"/>
        <end position="258"/>
    </location>
</feature>
<dbReference type="PANTHER" id="PTHR30622">
    <property type="entry name" value="UNDECAPRENYL-DIPHOSPHATASE"/>
    <property type="match status" value="1"/>
</dbReference>
<comment type="function">
    <text evidence="17">Catalyzes the dephosphorylation of undecaprenyl diphosphate (UPP). Confers resistance to bacitracin.</text>
</comment>
<protein>
    <recommendedName>
        <fullName evidence="4 17">Undecaprenyl-diphosphatase</fullName>
        <ecNumber evidence="3 17">3.6.1.27</ecNumber>
    </recommendedName>
    <alternativeName>
        <fullName evidence="15 17">Bacitracin resistance protein</fullName>
    </alternativeName>
    <alternativeName>
        <fullName evidence="14 17">Undecaprenyl pyrophosphate phosphatase</fullName>
    </alternativeName>
</protein>
<feature type="transmembrane region" description="Helical" evidence="17">
    <location>
        <begin position="207"/>
        <end position="228"/>
    </location>
</feature>
<evidence type="ECO:0000256" key="5">
    <source>
        <dbReference type="ARBA" id="ARBA00022475"/>
    </source>
</evidence>
<keyword evidence="9 17" id="KW-0573">Peptidoglycan synthesis</keyword>
<keyword evidence="12 17" id="KW-0046">Antibiotic resistance</keyword>
<feature type="transmembrane region" description="Helical" evidence="17">
    <location>
        <begin position="137"/>
        <end position="154"/>
    </location>
</feature>
<dbReference type="GO" id="GO:0008360">
    <property type="term" value="P:regulation of cell shape"/>
    <property type="evidence" value="ECO:0007669"/>
    <property type="project" value="UniProtKB-KW"/>
</dbReference>
<evidence type="ECO:0000256" key="2">
    <source>
        <dbReference type="ARBA" id="ARBA00010621"/>
    </source>
</evidence>
<dbReference type="GO" id="GO:0005886">
    <property type="term" value="C:plasma membrane"/>
    <property type="evidence" value="ECO:0007669"/>
    <property type="project" value="UniProtKB-SubCell"/>
</dbReference>
<feature type="transmembrane region" description="Helical" evidence="17">
    <location>
        <begin position="67"/>
        <end position="86"/>
    </location>
</feature>
<evidence type="ECO:0000256" key="7">
    <source>
        <dbReference type="ARBA" id="ARBA00022801"/>
    </source>
</evidence>
<evidence type="ECO:0000256" key="12">
    <source>
        <dbReference type="ARBA" id="ARBA00023251"/>
    </source>
</evidence>
<accession>R5LE97</accession>
<evidence type="ECO:0000256" key="6">
    <source>
        <dbReference type="ARBA" id="ARBA00022692"/>
    </source>
</evidence>
<dbReference type="GO" id="GO:0009252">
    <property type="term" value="P:peptidoglycan biosynthetic process"/>
    <property type="evidence" value="ECO:0007669"/>
    <property type="project" value="UniProtKB-KW"/>
</dbReference>
<gene>
    <name evidence="17" type="primary">uppP</name>
    <name evidence="18" type="ORF">BN569_00039</name>
</gene>
<evidence type="ECO:0000256" key="4">
    <source>
        <dbReference type="ARBA" id="ARBA00021581"/>
    </source>
</evidence>
<dbReference type="GO" id="GO:0046677">
    <property type="term" value="P:response to antibiotic"/>
    <property type="evidence" value="ECO:0007669"/>
    <property type="project" value="UniProtKB-UniRule"/>
</dbReference>
<comment type="catalytic activity">
    <reaction evidence="16 17">
        <text>di-trans,octa-cis-undecaprenyl diphosphate + H2O = di-trans,octa-cis-undecaprenyl phosphate + phosphate + H(+)</text>
        <dbReference type="Rhea" id="RHEA:28094"/>
        <dbReference type="ChEBI" id="CHEBI:15377"/>
        <dbReference type="ChEBI" id="CHEBI:15378"/>
        <dbReference type="ChEBI" id="CHEBI:43474"/>
        <dbReference type="ChEBI" id="CHEBI:58405"/>
        <dbReference type="ChEBI" id="CHEBI:60392"/>
        <dbReference type="EC" id="3.6.1.27"/>
    </reaction>
</comment>
<dbReference type="EMBL" id="CAYU010000065">
    <property type="protein sequence ID" value="CCY77490.1"/>
    <property type="molecule type" value="Genomic_DNA"/>
</dbReference>
<dbReference type="Proteomes" id="UP000018300">
    <property type="component" value="Unassembled WGS sequence"/>
</dbReference>
<evidence type="ECO:0000256" key="16">
    <source>
        <dbReference type="ARBA" id="ARBA00047594"/>
    </source>
</evidence>
<evidence type="ECO:0000313" key="18">
    <source>
        <dbReference type="EMBL" id="CCY77490.1"/>
    </source>
</evidence>
<evidence type="ECO:0000256" key="8">
    <source>
        <dbReference type="ARBA" id="ARBA00022960"/>
    </source>
</evidence>
<evidence type="ECO:0000256" key="10">
    <source>
        <dbReference type="ARBA" id="ARBA00022989"/>
    </source>
</evidence>
<evidence type="ECO:0000256" key="15">
    <source>
        <dbReference type="ARBA" id="ARBA00032932"/>
    </source>
</evidence>
<dbReference type="GO" id="GO:0071555">
    <property type="term" value="P:cell wall organization"/>
    <property type="evidence" value="ECO:0007669"/>
    <property type="project" value="UniProtKB-KW"/>
</dbReference>
<feature type="transmembrane region" description="Helical" evidence="17">
    <location>
        <begin position="107"/>
        <end position="125"/>
    </location>
</feature>
<evidence type="ECO:0000256" key="13">
    <source>
        <dbReference type="ARBA" id="ARBA00023316"/>
    </source>
</evidence>
<dbReference type="PANTHER" id="PTHR30622:SF2">
    <property type="entry name" value="UNDECAPRENYL-DIPHOSPHATASE"/>
    <property type="match status" value="1"/>
</dbReference>
<comment type="similarity">
    <text evidence="2 17">Belongs to the UppP family.</text>
</comment>
<keyword evidence="8 17" id="KW-0133">Cell shape</keyword>
<evidence type="ECO:0000256" key="11">
    <source>
        <dbReference type="ARBA" id="ARBA00023136"/>
    </source>
</evidence>
<comment type="miscellaneous">
    <text evidence="17">Bacitracin is thought to be involved in the inhibition of peptidoglycan synthesis by sequestering undecaprenyl diphosphate, thereby reducing the pool of lipid carrier available.</text>
</comment>
<dbReference type="InterPro" id="IPR003824">
    <property type="entry name" value="UppP"/>
</dbReference>
<feature type="transmembrane region" description="Helical" evidence="17">
    <location>
        <begin position="270"/>
        <end position="290"/>
    </location>
</feature>
<dbReference type="EC" id="3.6.1.27" evidence="3 17"/>
<comment type="subcellular location">
    <subcellularLocation>
        <location evidence="1 17">Cell membrane</location>
        <topology evidence="1 17">Multi-pass membrane protein</topology>
    </subcellularLocation>
</comment>
<evidence type="ECO:0000256" key="1">
    <source>
        <dbReference type="ARBA" id="ARBA00004651"/>
    </source>
</evidence>
<dbReference type="GO" id="GO:0050380">
    <property type="term" value="F:undecaprenyl-diphosphatase activity"/>
    <property type="evidence" value="ECO:0007669"/>
    <property type="project" value="UniProtKB-UniRule"/>
</dbReference>
<keyword evidence="13 17" id="KW-0961">Cell wall biogenesis/degradation</keyword>
<name>R5LE97_9FIRM</name>
<keyword evidence="11 17" id="KW-0472">Membrane</keyword>
<evidence type="ECO:0000256" key="9">
    <source>
        <dbReference type="ARBA" id="ARBA00022984"/>
    </source>
</evidence>